<dbReference type="InterPro" id="IPR021333">
    <property type="entry name" value="DUF2946"/>
</dbReference>
<gene>
    <name evidence="1" type="ORF">CD178_01188</name>
</gene>
<evidence type="ECO:0000313" key="2">
    <source>
        <dbReference type="Proteomes" id="UP000264120"/>
    </source>
</evidence>
<dbReference type="RefSeq" id="WP_174234089.1">
    <property type="nucleotide sequence ID" value="NZ_CP023036.1"/>
</dbReference>
<evidence type="ECO:0000313" key="1">
    <source>
        <dbReference type="EMBL" id="AXY21980.1"/>
    </source>
</evidence>
<name>A0A347WAT7_9PROT</name>
<dbReference type="KEGG" id="ksc:CD178_01188"/>
<accession>A0A347WAT7</accession>
<reference evidence="1 2" key="1">
    <citation type="submission" date="2017-08" db="EMBL/GenBank/DDBJ databases">
        <title>Complete genome sequence of Gluconacetobacter saccharivorans CV1 isolated from Fermented Vinegar.</title>
        <authorList>
            <person name="Kim S.-Y."/>
        </authorList>
    </citation>
    <scope>NUCLEOTIDE SEQUENCE [LARGE SCALE GENOMIC DNA]</scope>
    <source>
        <strain evidence="1 2">CV1</strain>
    </source>
</reference>
<organism evidence="1 2">
    <name type="scientific">Komagataeibacter saccharivorans</name>
    <dbReference type="NCBI Taxonomy" id="265959"/>
    <lineage>
        <taxon>Bacteria</taxon>
        <taxon>Pseudomonadati</taxon>
        <taxon>Pseudomonadota</taxon>
        <taxon>Alphaproteobacteria</taxon>
        <taxon>Acetobacterales</taxon>
        <taxon>Acetobacteraceae</taxon>
        <taxon>Komagataeibacter</taxon>
    </lineage>
</organism>
<dbReference type="GeneID" id="98313770"/>
<keyword evidence="2" id="KW-1185">Reference proteome</keyword>
<dbReference type="AlphaFoldDB" id="A0A347WAT7"/>
<dbReference type="Pfam" id="PF11162">
    <property type="entry name" value="DUF2946"/>
    <property type="match status" value="1"/>
</dbReference>
<proteinExistence type="predicted"/>
<protein>
    <submittedName>
        <fullName evidence="1">Uncharacterized protein</fullName>
    </submittedName>
</protein>
<dbReference type="EMBL" id="CP023036">
    <property type="protein sequence ID" value="AXY21980.1"/>
    <property type="molecule type" value="Genomic_DNA"/>
</dbReference>
<sequence>MGHARHPFLHDMPAIRWIMVLCACLGLWGQLLIESRSLPGELPRSTIMRLTGIDIAPMPHMADMPQADASHDTMMDDMGPGHTDPMDQPGHDHTEGCPLCPLLHLPALVLTVLPFVPLPPVTWARPRHALSQPRAPPPVILGLPPAQGPPSVS</sequence>
<dbReference type="Proteomes" id="UP000264120">
    <property type="component" value="Chromosome"/>
</dbReference>